<proteinExistence type="predicted"/>
<comment type="caution">
    <text evidence="1">The sequence shown here is derived from an EMBL/GenBank/DDBJ whole genome shotgun (WGS) entry which is preliminary data.</text>
</comment>
<accession>A0A929KWE4</accession>
<evidence type="ECO:0000313" key="2">
    <source>
        <dbReference type="Proteomes" id="UP000622475"/>
    </source>
</evidence>
<dbReference type="EMBL" id="JADFFL010000003">
    <property type="protein sequence ID" value="MBE9661922.1"/>
    <property type="molecule type" value="Genomic_DNA"/>
</dbReference>
<organism evidence="1 2">
    <name type="scientific">Mucilaginibacter myungsuensis</name>
    <dbReference type="NCBI Taxonomy" id="649104"/>
    <lineage>
        <taxon>Bacteria</taxon>
        <taxon>Pseudomonadati</taxon>
        <taxon>Bacteroidota</taxon>
        <taxon>Sphingobacteriia</taxon>
        <taxon>Sphingobacteriales</taxon>
        <taxon>Sphingobacteriaceae</taxon>
        <taxon>Mucilaginibacter</taxon>
    </lineage>
</organism>
<protein>
    <submittedName>
        <fullName evidence="1">Uncharacterized protein</fullName>
    </submittedName>
</protein>
<name>A0A929KWE4_9SPHI</name>
<sequence>MDFREYKRSAVRHLLTCQQLIDKSTILKQENKTAILLNVYYLSGYVVETCLSYAYFSHIKHQGPVENCKAYATDGFKTHRFDVKIKFIMGVNGDLNSIPFINNKSQFDKLNLLFNNWSTDYRYSATEKIKERDLTEELLTKYLEQLNILLETIFRRF</sequence>
<dbReference type="Proteomes" id="UP000622475">
    <property type="component" value="Unassembled WGS sequence"/>
</dbReference>
<gene>
    <name evidence="1" type="ORF">IRJ16_08490</name>
</gene>
<dbReference type="AlphaFoldDB" id="A0A929KWE4"/>
<reference evidence="1" key="1">
    <citation type="submission" date="2020-10" db="EMBL/GenBank/DDBJ databases">
        <title>Mucilaginibacter mali sp. nov., isolated from rhizosphere soil of apple orchard.</title>
        <authorList>
            <person name="Lee J.-S."/>
            <person name="Kim H.S."/>
            <person name="Kim J.-S."/>
        </authorList>
    </citation>
    <scope>NUCLEOTIDE SEQUENCE</scope>
    <source>
        <strain evidence="1">KCTC 22746</strain>
    </source>
</reference>
<keyword evidence="2" id="KW-1185">Reference proteome</keyword>
<evidence type="ECO:0000313" key="1">
    <source>
        <dbReference type="EMBL" id="MBE9661922.1"/>
    </source>
</evidence>
<dbReference type="RefSeq" id="WP_194111127.1">
    <property type="nucleotide sequence ID" value="NZ_JADFFL010000003.1"/>
</dbReference>